<reference evidence="2 3" key="1">
    <citation type="submission" date="2016-04" db="EMBL/GenBank/DDBJ databases">
        <title>Complete genome of Pseudomonas fluorescens phage VSW-3.</title>
        <authorList>
            <person name="Zhang C.-J."/>
            <person name="Wei Y.-L."/>
            <person name="Ji X.-L."/>
        </authorList>
    </citation>
    <scope>NUCLEOTIDE SEQUENCE [LARGE SCALE GENOMIC DNA]</scope>
</reference>
<keyword evidence="1" id="KW-0812">Transmembrane</keyword>
<evidence type="ECO:0000256" key="1">
    <source>
        <dbReference type="SAM" id="Phobius"/>
    </source>
</evidence>
<gene>
    <name evidence="2" type="ORF">VSW3_28</name>
</gene>
<evidence type="ECO:0008006" key="4">
    <source>
        <dbReference type="Google" id="ProtNLM"/>
    </source>
</evidence>
<protein>
    <recommendedName>
        <fullName evidence="4">Holin</fullName>
    </recommendedName>
</protein>
<evidence type="ECO:0000313" key="3">
    <source>
        <dbReference type="Proteomes" id="UP000222360"/>
    </source>
</evidence>
<proteinExistence type="predicted"/>
<keyword evidence="3" id="KW-1185">Reference proteome</keyword>
<dbReference type="EMBL" id="KX066068">
    <property type="protein sequence ID" value="ANH51104.1"/>
    <property type="molecule type" value="Genomic_DNA"/>
</dbReference>
<evidence type="ECO:0000313" key="2">
    <source>
        <dbReference type="EMBL" id="ANH51104.1"/>
    </source>
</evidence>
<organism evidence="2 3">
    <name type="scientific">Pseudomonas phage VSW-3</name>
    <dbReference type="NCBI Taxonomy" id="1852562"/>
    <lineage>
        <taxon>Viruses</taxon>
        <taxon>Duplodnaviria</taxon>
        <taxon>Heunggongvirae</taxon>
        <taxon>Uroviricota</taxon>
        <taxon>Caudoviricetes</taxon>
        <taxon>Autographivirales</taxon>
        <taxon>Autonotataviridae</taxon>
        <taxon>Napahaivirus</taxon>
        <taxon>Napahaivirus VSW3</taxon>
    </lineage>
</organism>
<accession>A0A173GCM1</accession>
<sequence length="58" mass="6289">MDSNSRAMTIFASAQGAAVGLYNGLIDVLPALILLMSAALTALQLYVFIRDKFINKEK</sequence>
<dbReference type="Proteomes" id="UP000222360">
    <property type="component" value="Segment"/>
</dbReference>
<keyword evidence="1" id="KW-1133">Transmembrane helix</keyword>
<feature type="transmembrane region" description="Helical" evidence="1">
    <location>
        <begin position="31"/>
        <end position="49"/>
    </location>
</feature>
<keyword evidence="1" id="KW-0472">Membrane</keyword>
<name>A0A173GCM1_9CAUD</name>